<evidence type="ECO:0000313" key="2">
    <source>
        <dbReference type="EMBL" id="QGG93691.1"/>
    </source>
</evidence>
<organism evidence="2 3">
    <name type="scientific">Actinomarinicola tropica</name>
    <dbReference type="NCBI Taxonomy" id="2789776"/>
    <lineage>
        <taxon>Bacteria</taxon>
        <taxon>Bacillati</taxon>
        <taxon>Actinomycetota</taxon>
        <taxon>Acidimicrobiia</taxon>
        <taxon>Acidimicrobiales</taxon>
        <taxon>Iamiaceae</taxon>
        <taxon>Actinomarinicola</taxon>
    </lineage>
</organism>
<keyword evidence="1" id="KW-0472">Membrane</keyword>
<dbReference type="RefSeq" id="WP_153757797.1">
    <property type="nucleotide sequence ID" value="NZ_CP045851.1"/>
</dbReference>
<keyword evidence="1" id="KW-0812">Transmembrane</keyword>
<dbReference type="EMBL" id="CP045851">
    <property type="protein sequence ID" value="QGG93691.1"/>
    <property type="molecule type" value="Genomic_DNA"/>
</dbReference>
<keyword evidence="1" id="KW-1133">Transmembrane helix</keyword>
<feature type="transmembrane region" description="Helical" evidence="1">
    <location>
        <begin position="56"/>
        <end position="73"/>
    </location>
</feature>
<feature type="transmembrane region" description="Helical" evidence="1">
    <location>
        <begin position="31"/>
        <end position="50"/>
    </location>
</feature>
<feature type="transmembrane region" description="Helical" evidence="1">
    <location>
        <begin position="245"/>
        <end position="265"/>
    </location>
</feature>
<accession>A0A5Q2RGF7</accession>
<feature type="transmembrane region" description="Helical" evidence="1">
    <location>
        <begin position="85"/>
        <end position="102"/>
    </location>
</feature>
<dbReference type="KEGG" id="atq:GH723_00395"/>
<keyword evidence="3" id="KW-1185">Reference proteome</keyword>
<name>A0A5Q2RGF7_9ACTN</name>
<protein>
    <submittedName>
        <fullName evidence="2">Uncharacterized protein</fullName>
    </submittedName>
</protein>
<dbReference type="Proteomes" id="UP000334019">
    <property type="component" value="Chromosome"/>
</dbReference>
<evidence type="ECO:0000313" key="3">
    <source>
        <dbReference type="Proteomes" id="UP000334019"/>
    </source>
</evidence>
<evidence type="ECO:0000256" key="1">
    <source>
        <dbReference type="SAM" id="Phobius"/>
    </source>
</evidence>
<sequence length="279" mass="29583">MVGRSGVDERWDGDVDAVGQPRAPRWSLPTLVAFASLTSLVAGVGLVSLGWSDPRLAAPVLSVVGLGWLTIGWRRRWPPRLRRALSCAMAVGIFVGLVLHMFQPPSEAELVARLDDLPTVESAGGGIARAWVVGESELPWIAPVVRRSGSLADGDEPGAVANALRRRGYEAEVLGPVSSSPSDRLGLWHVRAVDDRTTLLVQLDAEGALVQASWAAPGIDTWPLGSPAAPGFGGWIVMPAIARSVLYVLALVGAALVGTSVVLLARNWRCFITRPDEPS</sequence>
<proteinExistence type="predicted"/>
<reference evidence="2 3" key="1">
    <citation type="submission" date="2019-11" db="EMBL/GenBank/DDBJ databases">
        <authorList>
            <person name="He Y."/>
        </authorList>
    </citation>
    <scope>NUCLEOTIDE SEQUENCE [LARGE SCALE GENOMIC DNA]</scope>
    <source>
        <strain evidence="2 3">SCSIO 58843</strain>
    </source>
</reference>
<dbReference type="AlphaFoldDB" id="A0A5Q2RGF7"/>
<gene>
    <name evidence="2" type="ORF">GH723_00395</name>
</gene>